<dbReference type="InterPro" id="IPR008936">
    <property type="entry name" value="Rho_GTPase_activation_prot"/>
</dbReference>
<feature type="region of interest" description="Disordered" evidence="1">
    <location>
        <begin position="272"/>
        <end position="385"/>
    </location>
</feature>
<evidence type="ECO:0000259" key="2">
    <source>
        <dbReference type="PROSITE" id="PS50238"/>
    </source>
</evidence>
<dbReference type="GO" id="GO:0005096">
    <property type="term" value="F:GTPase activator activity"/>
    <property type="evidence" value="ECO:0007669"/>
    <property type="project" value="TreeGrafter"/>
</dbReference>
<feature type="region of interest" description="Disordered" evidence="1">
    <location>
        <begin position="623"/>
        <end position="658"/>
    </location>
</feature>
<feature type="compositionally biased region" description="Basic and acidic residues" evidence="1">
    <location>
        <begin position="315"/>
        <end position="338"/>
    </location>
</feature>
<dbReference type="Pfam" id="PF00620">
    <property type="entry name" value="RhoGAP"/>
    <property type="match status" value="1"/>
</dbReference>
<evidence type="ECO:0000313" key="3">
    <source>
        <dbReference type="Proteomes" id="UP000887566"/>
    </source>
</evidence>
<feature type="compositionally biased region" description="Polar residues" evidence="1">
    <location>
        <begin position="453"/>
        <end position="470"/>
    </location>
</feature>
<dbReference type="CDD" id="cd00159">
    <property type="entry name" value="RhoGAP"/>
    <property type="match status" value="1"/>
</dbReference>
<feature type="domain" description="Rho-GAP" evidence="2">
    <location>
        <begin position="47"/>
        <end position="254"/>
    </location>
</feature>
<dbReference type="SUPFAM" id="SSF48350">
    <property type="entry name" value="GTPase activation domain, GAP"/>
    <property type="match status" value="1"/>
</dbReference>
<dbReference type="SMART" id="SM00324">
    <property type="entry name" value="RhoGAP"/>
    <property type="match status" value="1"/>
</dbReference>
<dbReference type="Gene3D" id="1.10.555.10">
    <property type="entry name" value="Rho GTPase activation protein"/>
    <property type="match status" value="1"/>
</dbReference>
<organism evidence="3 4">
    <name type="scientific">Plectus sambesii</name>
    <dbReference type="NCBI Taxonomy" id="2011161"/>
    <lineage>
        <taxon>Eukaryota</taxon>
        <taxon>Metazoa</taxon>
        <taxon>Ecdysozoa</taxon>
        <taxon>Nematoda</taxon>
        <taxon>Chromadorea</taxon>
        <taxon>Plectida</taxon>
        <taxon>Plectina</taxon>
        <taxon>Plectoidea</taxon>
        <taxon>Plectidae</taxon>
        <taxon>Plectus</taxon>
    </lineage>
</organism>
<feature type="region of interest" description="Disordered" evidence="1">
    <location>
        <begin position="577"/>
        <end position="610"/>
    </location>
</feature>
<feature type="region of interest" description="Disordered" evidence="1">
    <location>
        <begin position="892"/>
        <end position="921"/>
    </location>
</feature>
<dbReference type="GO" id="GO:0007165">
    <property type="term" value="P:signal transduction"/>
    <property type="evidence" value="ECO:0007669"/>
    <property type="project" value="InterPro"/>
</dbReference>
<dbReference type="Proteomes" id="UP000887566">
    <property type="component" value="Unplaced"/>
</dbReference>
<dbReference type="AlphaFoldDB" id="A0A914UX79"/>
<dbReference type="PANTHER" id="PTHR15670">
    <property type="entry name" value="RHO GTPASE ACTIVATING PROTEIN 11A"/>
    <property type="match status" value="1"/>
</dbReference>
<dbReference type="PANTHER" id="PTHR15670:SF4">
    <property type="entry name" value="RHO GTPASE-ACTIVATING PROTEIN 11A"/>
    <property type="match status" value="1"/>
</dbReference>
<sequence length="989" mass="107153">MAFAASSTTTGDHPTRVAADGLVAISPLKKMAMEANEQTPIRIGQVVSTDLIFDVGHGRTVTLRDVPVFLVGAFNQIRLHGMETEGLFRREGNATRLKMIWGPYHGHVGIPAVCTIPDICSMIKRFFRESQKPLFADLQSQLLQFAVSIDHEPTKLKSILQLCHVLPAAHLGTLGYLMRQLKFLADNSEKHQMTAENLATVFAPTLFREEPTSTKKAKKESKGSQDDLLAAVRVDTTVKISLVKLLIEHADLIGVMSDAERPPLSKRYSTASEKYAPTAEPPHQSNKSTPSHPTASRSSSAKPTSRSANNSSGRLRKDGKPDRRFARKDDEEKLDNGRSSKQRRSSSTVRDVFNSIASKLRSKSPPPSPPVDATSKSTVVTGADNGDFTVSKLRHALDDTNAVSRRSPEQVPDPQTKLVFEYDSPRSDLSDEQRGRRQSSTTSLITSPPRMTATVQRVQSTKSTASRTQTKAPNVFEWSSPAMEPTTVSSKAVSPPYTPASGISLTTGYRHQLPTVVDNSPAAAVSTTPAAGRTLRTRSSFNVEEVAKAVNLPANVTKMLPNDQCHSLLSADYLATNKHQPDRRRRHTAPIRNNPLRRNQPNTVNSGLKNPKDRRLTAILTTDATTDPQTGGGIKRRSRSVERFAPTASPSASSADEDDQIAAMTTADESALDSAALLEQKGLEARQRRAKRMKRKEAETAAAATMTSPIKTTEVVKATNSPSDPTTSVLKDHNEMASPTASTNDDQNVVTITKVPEKSLPLIVVDGPPSDDTSVGTASLGTKSDATGNDDDFADSDIRREQLLAASDHRDLRSGPAHVAMDNTRPSVAFIQKHRRGLVQQRVSQFVNIAESNSVEHLAAADGVARGRHSTSSATDAFRLDSDGFVKPMATPAARASRSSAKTCIGLNSSSTNPPIPIRPPKVIPKRLNADFSYQLAEIAAEGSARPRESVEQQIVAAERDTRRSLKSSQSSADKPHLRSATAAQCPSR</sequence>
<accession>A0A914UX79</accession>
<dbReference type="InterPro" id="IPR042869">
    <property type="entry name" value="ARHGAP11A/B"/>
</dbReference>
<protein>
    <submittedName>
        <fullName evidence="4">Rho-GAP domain-containing protein</fullName>
    </submittedName>
</protein>
<proteinExistence type="predicted"/>
<feature type="compositionally biased region" description="Low complexity" evidence="1">
    <location>
        <begin position="645"/>
        <end position="654"/>
    </location>
</feature>
<feature type="compositionally biased region" description="Low complexity" evidence="1">
    <location>
        <begin position="293"/>
        <end position="307"/>
    </location>
</feature>
<dbReference type="WBParaSite" id="PSAMB.scaffold1333size33240.g12444.t2">
    <property type="protein sequence ID" value="PSAMB.scaffold1333size33240.g12444.t2"/>
    <property type="gene ID" value="PSAMB.scaffold1333size33240.g12444"/>
</dbReference>
<feature type="region of interest" description="Disordered" evidence="1">
    <location>
        <begin position="762"/>
        <end position="794"/>
    </location>
</feature>
<dbReference type="PROSITE" id="PS50238">
    <property type="entry name" value="RHOGAP"/>
    <property type="match status" value="1"/>
</dbReference>
<dbReference type="InterPro" id="IPR000198">
    <property type="entry name" value="RhoGAP_dom"/>
</dbReference>
<name>A0A914UX79_9BILA</name>
<feature type="compositionally biased region" description="Polar residues" evidence="1">
    <location>
        <begin position="771"/>
        <end position="787"/>
    </location>
</feature>
<evidence type="ECO:0000256" key="1">
    <source>
        <dbReference type="SAM" id="MobiDB-lite"/>
    </source>
</evidence>
<feature type="region of interest" description="Disordered" evidence="1">
    <location>
        <begin position="399"/>
        <end position="470"/>
    </location>
</feature>
<feature type="compositionally biased region" description="Basic and acidic residues" evidence="1">
    <location>
        <begin position="423"/>
        <end position="435"/>
    </location>
</feature>
<reference evidence="4" key="1">
    <citation type="submission" date="2022-11" db="UniProtKB">
        <authorList>
            <consortium name="WormBaseParasite"/>
        </authorList>
    </citation>
    <scope>IDENTIFICATION</scope>
</reference>
<feature type="region of interest" description="Disordered" evidence="1">
    <location>
        <begin position="941"/>
        <end position="989"/>
    </location>
</feature>
<keyword evidence="3" id="KW-1185">Reference proteome</keyword>
<feature type="compositionally biased region" description="Polar residues" evidence="1">
    <location>
        <begin position="283"/>
        <end position="292"/>
    </location>
</feature>
<feature type="compositionally biased region" description="Polar residues" evidence="1">
    <location>
        <begin position="596"/>
        <end position="608"/>
    </location>
</feature>
<evidence type="ECO:0000313" key="4">
    <source>
        <dbReference type="WBParaSite" id="PSAMB.scaffold1333size33240.g12444.t2"/>
    </source>
</evidence>